<name>A0A1Y1S3N5_9MICR</name>
<dbReference type="AlphaFoldDB" id="A0A1Y1S3N5"/>
<comment type="caution">
    <text evidence="2">The sequence shown here is derived from an EMBL/GenBank/DDBJ whole genome shotgun (WGS) entry which is preliminary data.</text>
</comment>
<organism evidence="2 3">
    <name type="scientific">Enterospora canceri</name>
    <dbReference type="NCBI Taxonomy" id="1081671"/>
    <lineage>
        <taxon>Eukaryota</taxon>
        <taxon>Fungi</taxon>
        <taxon>Fungi incertae sedis</taxon>
        <taxon>Microsporidia</taxon>
        <taxon>Enterocytozoonidae</taxon>
        <taxon>Enterospora</taxon>
    </lineage>
</organism>
<sequence>MDEIVTKLGMNEIINELVDGIYENRNVTGVEASFIGRRVGLGYRNKYEGEEEVKEGMKRVVKIMKGVSNKSRKSSERGDYESSEIVVRIKR</sequence>
<protein>
    <submittedName>
        <fullName evidence="2">Uncharacterized protein</fullName>
    </submittedName>
</protein>
<accession>A0A1Y1S3N5</accession>
<evidence type="ECO:0000313" key="3">
    <source>
        <dbReference type="Proteomes" id="UP000192639"/>
    </source>
</evidence>
<feature type="region of interest" description="Disordered" evidence="1">
    <location>
        <begin position="68"/>
        <end position="91"/>
    </location>
</feature>
<dbReference type="EMBL" id="LWDP01000393">
    <property type="protein sequence ID" value="ORD92877.1"/>
    <property type="molecule type" value="Genomic_DNA"/>
</dbReference>
<dbReference type="Proteomes" id="UP000192639">
    <property type="component" value="Unassembled WGS sequence"/>
</dbReference>
<proteinExistence type="predicted"/>
<evidence type="ECO:0000313" key="2">
    <source>
        <dbReference type="EMBL" id="ORD92877.1"/>
    </source>
</evidence>
<reference evidence="2 3" key="1">
    <citation type="journal article" date="2017" name="Environ. Microbiol.">
        <title>Decay of the glycolytic pathway and adaptation to intranuclear parasitism within Enterocytozoonidae microsporidia.</title>
        <authorList>
            <person name="Wiredu Boakye D."/>
            <person name="Jaroenlak P."/>
            <person name="Prachumwat A."/>
            <person name="Williams T.A."/>
            <person name="Bateman K.S."/>
            <person name="Itsathitphaisarn O."/>
            <person name="Sritunyalucksana K."/>
            <person name="Paszkiewicz K.H."/>
            <person name="Moore K.A."/>
            <person name="Stentiford G.D."/>
            <person name="Williams B.A."/>
        </authorList>
    </citation>
    <scope>NUCLEOTIDE SEQUENCE [LARGE SCALE GENOMIC DNA]</scope>
    <source>
        <strain evidence="2 3">GB1</strain>
    </source>
</reference>
<dbReference type="VEuPathDB" id="MicrosporidiaDB:ECANGB1_2404"/>
<gene>
    <name evidence="2" type="ORF">ECANGB1_2404</name>
</gene>
<evidence type="ECO:0000256" key="1">
    <source>
        <dbReference type="SAM" id="MobiDB-lite"/>
    </source>
</evidence>
<keyword evidence="3" id="KW-1185">Reference proteome</keyword>